<evidence type="ECO:0000256" key="1">
    <source>
        <dbReference type="SAM" id="MobiDB-lite"/>
    </source>
</evidence>
<sequence>MATAQETAQFVFWFIETKSDTQTHGNYRTKYGKEPPSRPSRVGREIYGDRLGIGQSKKRMKKNIG</sequence>
<gene>
    <name evidence="2" type="ORF">LARSCL_LOCUS4158</name>
</gene>
<dbReference type="AlphaFoldDB" id="A0AAV1ZDJ6"/>
<accession>A0AAV1ZDJ6</accession>
<comment type="caution">
    <text evidence="2">The sequence shown here is derived from an EMBL/GenBank/DDBJ whole genome shotgun (WGS) entry which is preliminary data.</text>
</comment>
<name>A0AAV1ZDJ6_9ARAC</name>
<feature type="compositionally biased region" description="Basic residues" evidence="1">
    <location>
        <begin position="56"/>
        <end position="65"/>
    </location>
</feature>
<feature type="region of interest" description="Disordered" evidence="1">
    <location>
        <begin position="24"/>
        <end position="65"/>
    </location>
</feature>
<evidence type="ECO:0000313" key="3">
    <source>
        <dbReference type="Proteomes" id="UP001497382"/>
    </source>
</evidence>
<proteinExistence type="predicted"/>
<feature type="compositionally biased region" description="Basic and acidic residues" evidence="1">
    <location>
        <begin position="31"/>
        <end position="48"/>
    </location>
</feature>
<reference evidence="2 3" key="1">
    <citation type="submission" date="2024-04" db="EMBL/GenBank/DDBJ databases">
        <authorList>
            <person name="Rising A."/>
            <person name="Reimegard J."/>
            <person name="Sonavane S."/>
            <person name="Akerstrom W."/>
            <person name="Nylinder S."/>
            <person name="Hedman E."/>
            <person name="Kallberg Y."/>
        </authorList>
    </citation>
    <scope>NUCLEOTIDE SEQUENCE [LARGE SCALE GENOMIC DNA]</scope>
</reference>
<organism evidence="2 3">
    <name type="scientific">Larinioides sclopetarius</name>
    <dbReference type="NCBI Taxonomy" id="280406"/>
    <lineage>
        <taxon>Eukaryota</taxon>
        <taxon>Metazoa</taxon>
        <taxon>Ecdysozoa</taxon>
        <taxon>Arthropoda</taxon>
        <taxon>Chelicerata</taxon>
        <taxon>Arachnida</taxon>
        <taxon>Araneae</taxon>
        <taxon>Araneomorphae</taxon>
        <taxon>Entelegynae</taxon>
        <taxon>Araneoidea</taxon>
        <taxon>Araneidae</taxon>
        <taxon>Larinioides</taxon>
    </lineage>
</organism>
<dbReference type="EMBL" id="CAXIEN010000033">
    <property type="protein sequence ID" value="CAL1268421.1"/>
    <property type="molecule type" value="Genomic_DNA"/>
</dbReference>
<protein>
    <submittedName>
        <fullName evidence="2">Uncharacterized protein</fullName>
    </submittedName>
</protein>
<evidence type="ECO:0000313" key="2">
    <source>
        <dbReference type="EMBL" id="CAL1268421.1"/>
    </source>
</evidence>
<keyword evidence="3" id="KW-1185">Reference proteome</keyword>
<dbReference type="Proteomes" id="UP001497382">
    <property type="component" value="Unassembled WGS sequence"/>
</dbReference>